<dbReference type="PANTHER" id="PTHR46554:SF2">
    <property type="entry name" value="TFIIS N-TERMINAL DOMAIN-CONTAINING PROTEIN"/>
    <property type="match status" value="1"/>
</dbReference>
<dbReference type="InterPro" id="IPR003617">
    <property type="entry name" value="TFIIS/CRSP70_N_sub"/>
</dbReference>
<dbReference type="Gene3D" id="1.20.930.10">
    <property type="entry name" value="Conserved domain common to transcription factors TFIIS, elongin A, CRSP70"/>
    <property type="match status" value="1"/>
</dbReference>
<feature type="compositionally biased region" description="Basic and acidic residues" evidence="4">
    <location>
        <begin position="292"/>
        <end position="319"/>
    </location>
</feature>
<feature type="compositionally biased region" description="Gly residues" evidence="4">
    <location>
        <begin position="80"/>
        <end position="90"/>
    </location>
</feature>
<dbReference type="GO" id="GO:0005634">
    <property type="term" value="C:nucleus"/>
    <property type="evidence" value="ECO:0007669"/>
    <property type="project" value="UniProtKB-SubCell"/>
</dbReference>
<feature type="domain" description="TFIIS N-terminal" evidence="5">
    <location>
        <begin position="137"/>
        <end position="212"/>
    </location>
</feature>
<proteinExistence type="predicted"/>
<evidence type="ECO:0000256" key="2">
    <source>
        <dbReference type="ARBA" id="ARBA00023242"/>
    </source>
</evidence>
<evidence type="ECO:0000256" key="1">
    <source>
        <dbReference type="ARBA" id="ARBA00004123"/>
    </source>
</evidence>
<dbReference type="Pfam" id="PF08711">
    <property type="entry name" value="Med26"/>
    <property type="match status" value="1"/>
</dbReference>
<dbReference type="Proteomes" id="UP000825729">
    <property type="component" value="Unassembled WGS sequence"/>
</dbReference>
<dbReference type="CDD" id="cd00183">
    <property type="entry name" value="TFIIS_I"/>
    <property type="match status" value="1"/>
</dbReference>
<dbReference type="SMART" id="SM00509">
    <property type="entry name" value="TFS2N"/>
    <property type="match status" value="1"/>
</dbReference>
<comment type="caution">
    <text evidence="6">The sequence shown here is derived from an EMBL/GenBank/DDBJ whole genome shotgun (WGS) entry which is preliminary data.</text>
</comment>
<feature type="region of interest" description="Disordered" evidence="4">
    <location>
        <begin position="75"/>
        <end position="107"/>
    </location>
</feature>
<evidence type="ECO:0000313" key="7">
    <source>
        <dbReference type="Proteomes" id="UP000825729"/>
    </source>
</evidence>
<feature type="region of interest" description="Disordered" evidence="4">
    <location>
        <begin position="447"/>
        <end position="469"/>
    </location>
</feature>
<feature type="region of interest" description="Disordered" evidence="4">
    <location>
        <begin position="291"/>
        <end position="407"/>
    </location>
</feature>
<organism evidence="6 7">
    <name type="scientific">Aristolochia fimbriata</name>
    <name type="common">White veined hardy Dutchman's pipe vine</name>
    <dbReference type="NCBI Taxonomy" id="158543"/>
    <lineage>
        <taxon>Eukaryota</taxon>
        <taxon>Viridiplantae</taxon>
        <taxon>Streptophyta</taxon>
        <taxon>Embryophyta</taxon>
        <taxon>Tracheophyta</taxon>
        <taxon>Spermatophyta</taxon>
        <taxon>Magnoliopsida</taxon>
        <taxon>Magnoliidae</taxon>
        <taxon>Piperales</taxon>
        <taxon>Aristolochiaceae</taxon>
        <taxon>Aristolochia</taxon>
    </lineage>
</organism>
<feature type="compositionally biased region" description="Low complexity" evidence="4">
    <location>
        <begin position="327"/>
        <end position="363"/>
    </location>
</feature>
<keyword evidence="7" id="KW-1185">Reference proteome</keyword>
<feature type="compositionally biased region" description="Basic residues" evidence="4">
    <location>
        <begin position="452"/>
        <end position="469"/>
    </location>
</feature>
<evidence type="ECO:0000313" key="6">
    <source>
        <dbReference type="EMBL" id="KAG9454863.1"/>
    </source>
</evidence>
<dbReference type="AlphaFoldDB" id="A0AAV7F5P1"/>
<dbReference type="PROSITE" id="PS51319">
    <property type="entry name" value="TFIIS_N"/>
    <property type="match status" value="1"/>
</dbReference>
<dbReference type="InterPro" id="IPR017923">
    <property type="entry name" value="TFIIS_N"/>
</dbReference>
<comment type="subcellular location">
    <subcellularLocation>
        <location evidence="1 3">Nucleus</location>
    </subcellularLocation>
</comment>
<evidence type="ECO:0000256" key="3">
    <source>
        <dbReference type="PROSITE-ProRule" id="PRU00649"/>
    </source>
</evidence>
<keyword evidence="2 3" id="KW-0539">Nucleus</keyword>
<dbReference type="PANTHER" id="PTHR46554">
    <property type="entry name" value="MEDIATOR OF RNA POLYMERASE II TRANSCRIPTION SUBUNIT 26A-RELATED"/>
    <property type="match status" value="1"/>
</dbReference>
<evidence type="ECO:0000259" key="5">
    <source>
        <dbReference type="PROSITE" id="PS51319"/>
    </source>
</evidence>
<feature type="compositionally biased region" description="Basic and acidic residues" evidence="4">
    <location>
        <begin position="97"/>
        <end position="107"/>
    </location>
</feature>
<name>A0AAV7F5P1_ARIFI</name>
<reference evidence="6 7" key="1">
    <citation type="submission" date="2021-07" db="EMBL/GenBank/DDBJ databases">
        <title>The Aristolochia fimbriata genome: insights into angiosperm evolution, floral development and chemical biosynthesis.</title>
        <authorList>
            <person name="Jiao Y."/>
        </authorList>
    </citation>
    <scope>NUCLEOTIDE SEQUENCE [LARGE SCALE GENOMIC DNA]</scope>
    <source>
        <strain evidence="6">IBCAS-2021</strain>
        <tissue evidence="6">Leaf</tissue>
    </source>
</reference>
<gene>
    <name evidence="6" type="ORF">H6P81_007767</name>
</gene>
<evidence type="ECO:0000256" key="4">
    <source>
        <dbReference type="SAM" id="MobiDB-lite"/>
    </source>
</evidence>
<dbReference type="SUPFAM" id="SSF47676">
    <property type="entry name" value="Conserved domain common to transcription factors TFIIS, elongin A, CRSP70"/>
    <property type="match status" value="1"/>
</dbReference>
<dbReference type="EMBL" id="JAINDJ010000003">
    <property type="protein sequence ID" value="KAG9454863.1"/>
    <property type="molecule type" value="Genomic_DNA"/>
</dbReference>
<dbReference type="InterPro" id="IPR035441">
    <property type="entry name" value="TFIIS/LEDGF_dom_sf"/>
</dbReference>
<accession>A0AAV7F5P1</accession>
<protein>
    <recommendedName>
        <fullName evidence="5">TFIIS N-terminal domain-containing protein</fullName>
    </recommendedName>
</protein>
<feature type="compositionally biased region" description="Polar residues" evidence="4">
    <location>
        <begin position="390"/>
        <end position="400"/>
    </location>
</feature>
<sequence length="469" mass="52007">MAAKSERLDYWRNYFRGANSDIFEVIEYAIIVAATDCPQEFRLRRDRIAERLFSCRLTKCSGCDRVELAVPEQEEDGDLKGGFGGQGGVETAGSGAKESKVNSSTDDRGDLHHFSNYSYNEAEALTDEIEEKSLTVAEVYRIKDVLNNHAEESESVIFESLRRLQLMELTVGTLKVTEIGKAVNGVRKHRSKQIRHLARTLIGEWKTMVDEWVNAATDITGNCVNNGDSPDSVNPSVGLPSPPLDEGVFLATQPTSMELSQFFDGMDDDGIFKNFENGDFFDDVNPVAESPIHIKKEQKKPVDDNAQKVDLGYLRKPEPANKPTKTSAAVPVPSRSAAVSVPSRSAAVSVPSRSAAVSVPSRPQKLGSESKTNGDIAKLQQRAPDKIQKKPSSGSYNKSQSLDEDASVQVKLEATKRRLQEGYQQAENAKRQRTIQVMDLRDLPKQGLGQRNFHHKPGLHNRHFSHGRR</sequence>